<organism evidence="2 3">
    <name type="scientific">Spizellomyces punctatus (strain DAOM BR117)</name>
    <dbReference type="NCBI Taxonomy" id="645134"/>
    <lineage>
        <taxon>Eukaryota</taxon>
        <taxon>Fungi</taxon>
        <taxon>Fungi incertae sedis</taxon>
        <taxon>Chytridiomycota</taxon>
        <taxon>Chytridiomycota incertae sedis</taxon>
        <taxon>Chytridiomycetes</taxon>
        <taxon>Spizellomycetales</taxon>
        <taxon>Spizellomycetaceae</taxon>
        <taxon>Spizellomyces</taxon>
    </lineage>
</organism>
<accession>A0A0L0HAV5</accession>
<dbReference type="RefSeq" id="XP_016606367.1">
    <property type="nucleotide sequence ID" value="XM_016754922.1"/>
</dbReference>
<feature type="region of interest" description="Disordered" evidence="1">
    <location>
        <begin position="46"/>
        <end position="83"/>
    </location>
</feature>
<evidence type="ECO:0000313" key="2">
    <source>
        <dbReference type="EMBL" id="KNC98327.1"/>
    </source>
</evidence>
<dbReference type="Gene3D" id="2.30.30.100">
    <property type="match status" value="1"/>
</dbReference>
<protein>
    <recommendedName>
        <fullName evidence="4">LSM domain-containing protein</fullName>
    </recommendedName>
</protein>
<evidence type="ECO:0000313" key="3">
    <source>
        <dbReference type="Proteomes" id="UP000053201"/>
    </source>
</evidence>
<gene>
    <name evidence="2" type="ORF">SPPG_06720</name>
</gene>
<name>A0A0L0HAV5_SPIPD</name>
<dbReference type="VEuPathDB" id="FungiDB:SPPG_06720"/>
<reference evidence="2 3" key="1">
    <citation type="submission" date="2009-08" db="EMBL/GenBank/DDBJ databases">
        <title>The Genome Sequence of Spizellomyces punctatus strain DAOM BR117.</title>
        <authorList>
            <consortium name="The Broad Institute Genome Sequencing Platform"/>
            <person name="Russ C."/>
            <person name="Cuomo C."/>
            <person name="Shea T."/>
            <person name="Young S.K."/>
            <person name="Zeng Q."/>
            <person name="Koehrsen M."/>
            <person name="Haas B."/>
            <person name="Borodovsky M."/>
            <person name="Guigo R."/>
            <person name="Alvarado L."/>
            <person name="Berlin A."/>
            <person name="Bochicchio J."/>
            <person name="Borenstein D."/>
            <person name="Chapman S."/>
            <person name="Chen Z."/>
            <person name="Engels R."/>
            <person name="Freedman E."/>
            <person name="Gellesch M."/>
            <person name="Goldberg J."/>
            <person name="Griggs A."/>
            <person name="Gujja S."/>
            <person name="Heiman D."/>
            <person name="Hepburn T."/>
            <person name="Howarth C."/>
            <person name="Jen D."/>
            <person name="Larson L."/>
            <person name="Lewis B."/>
            <person name="Mehta T."/>
            <person name="Park D."/>
            <person name="Pearson M."/>
            <person name="Roberts A."/>
            <person name="Saif S."/>
            <person name="Shenoy N."/>
            <person name="Sisk P."/>
            <person name="Stolte C."/>
            <person name="Sykes S."/>
            <person name="Thomson T."/>
            <person name="Walk T."/>
            <person name="White J."/>
            <person name="Yandava C."/>
            <person name="Burger G."/>
            <person name="Gray M.W."/>
            <person name="Holland P.W.H."/>
            <person name="King N."/>
            <person name="Lang F.B.F."/>
            <person name="Roger A.J."/>
            <person name="Ruiz-Trillo I."/>
            <person name="Lander E."/>
            <person name="Nusbaum C."/>
        </authorList>
    </citation>
    <scope>NUCLEOTIDE SEQUENCE [LARGE SCALE GENOMIC DNA]</scope>
    <source>
        <strain evidence="2 3">DAOM BR117</strain>
    </source>
</reference>
<evidence type="ECO:0000256" key="1">
    <source>
        <dbReference type="SAM" id="MobiDB-lite"/>
    </source>
</evidence>
<dbReference type="Proteomes" id="UP000053201">
    <property type="component" value="Unassembled WGS sequence"/>
</dbReference>
<dbReference type="AlphaFoldDB" id="A0A0L0HAV5"/>
<dbReference type="GeneID" id="27690006"/>
<keyword evidence="3" id="KW-1185">Reference proteome</keyword>
<dbReference type="OrthoDB" id="2125997at2759"/>
<proteinExistence type="predicted"/>
<dbReference type="InterPro" id="IPR010920">
    <property type="entry name" value="LSM_dom_sf"/>
</dbReference>
<sequence>MGMSNVSLSDLVEHLRHPVWVRLSNGESLNGYLLNVDPETLHLILVQKKPTADNEEDDGEEHDSPGHARPIGGPPPTPTGPDHQIVVVMHHSITGIEPDLYSDNGPEPLSESQVEVILNKISRRSCGDDAQAADGS</sequence>
<evidence type="ECO:0008006" key="4">
    <source>
        <dbReference type="Google" id="ProtNLM"/>
    </source>
</evidence>
<dbReference type="InParanoid" id="A0A0L0HAV5"/>
<dbReference type="EMBL" id="KQ257461">
    <property type="protein sequence ID" value="KNC98327.1"/>
    <property type="molecule type" value="Genomic_DNA"/>
</dbReference>
<dbReference type="SUPFAM" id="SSF50182">
    <property type="entry name" value="Sm-like ribonucleoproteins"/>
    <property type="match status" value="1"/>
</dbReference>